<dbReference type="InterPro" id="IPR003749">
    <property type="entry name" value="ThiS/MoaD-like"/>
</dbReference>
<comment type="caution">
    <text evidence="1">The sequence shown here is derived from an EMBL/GenBank/DDBJ whole genome shotgun (WGS) entry which is preliminary data.</text>
</comment>
<dbReference type="NCBIfam" id="TIGR01683">
    <property type="entry name" value="thiS"/>
    <property type="match status" value="1"/>
</dbReference>
<evidence type="ECO:0000313" key="2">
    <source>
        <dbReference type="Proteomes" id="UP000323166"/>
    </source>
</evidence>
<evidence type="ECO:0000313" key="1">
    <source>
        <dbReference type="EMBL" id="TYO96455.1"/>
    </source>
</evidence>
<dbReference type="InterPro" id="IPR016155">
    <property type="entry name" value="Mopterin_synth/thiamin_S_b"/>
</dbReference>
<accession>A0A5S4ZUR8</accession>
<proteinExistence type="predicted"/>
<dbReference type="InterPro" id="IPR010035">
    <property type="entry name" value="Thi_S"/>
</dbReference>
<organism evidence="1 2">
    <name type="scientific">Desulfallas thermosapovorans DSM 6562</name>
    <dbReference type="NCBI Taxonomy" id="1121431"/>
    <lineage>
        <taxon>Bacteria</taxon>
        <taxon>Bacillati</taxon>
        <taxon>Bacillota</taxon>
        <taxon>Clostridia</taxon>
        <taxon>Eubacteriales</taxon>
        <taxon>Desulfallaceae</taxon>
        <taxon>Desulfallas</taxon>
    </lineage>
</organism>
<protein>
    <submittedName>
        <fullName evidence="1">Thiamine biosynthesis protein ThiS</fullName>
    </submittedName>
</protein>
<dbReference type="SUPFAM" id="SSF54285">
    <property type="entry name" value="MoaD/ThiS"/>
    <property type="match status" value="1"/>
</dbReference>
<keyword evidence="2" id="KW-1185">Reference proteome</keyword>
<dbReference type="InterPro" id="IPR012675">
    <property type="entry name" value="Beta-grasp_dom_sf"/>
</dbReference>
<name>A0A5S4ZUR8_9FIRM</name>
<dbReference type="Pfam" id="PF02597">
    <property type="entry name" value="ThiS"/>
    <property type="match status" value="1"/>
</dbReference>
<dbReference type="AlphaFoldDB" id="A0A5S4ZUR8"/>
<sequence>MIKVNEKQIPFTPGMTAADALKAAGESPGAMTLVVVDGKVVPRDRLDMEPLADGAHIKLLTIVSGG</sequence>
<reference evidence="1 2" key="1">
    <citation type="submission" date="2019-07" db="EMBL/GenBank/DDBJ databases">
        <title>Genomic Encyclopedia of Type Strains, Phase I: the one thousand microbial genomes (KMG-I) project.</title>
        <authorList>
            <person name="Kyrpides N."/>
        </authorList>
    </citation>
    <scope>NUCLEOTIDE SEQUENCE [LARGE SCALE GENOMIC DNA]</scope>
    <source>
        <strain evidence="1 2">DSM 6562</strain>
    </source>
</reference>
<gene>
    <name evidence="1" type="ORF">LX24_00922</name>
</gene>
<dbReference type="Proteomes" id="UP000323166">
    <property type="component" value="Unassembled WGS sequence"/>
</dbReference>
<dbReference type="CDD" id="cd00565">
    <property type="entry name" value="Ubl_ThiS"/>
    <property type="match status" value="1"/>
</dbReference>
<dbReference type="Gene3D" id="3.10.20.30">
    <property type="match status" value="1"/>
</dbReference>
<dbReference type="RefSeq" id="WP_166510969.1">
    <property type="nucleotide sequence ID" value="NZ_VNHM01000004.1"/>
</dbReference>
<dbReference type="EMBL" id="VNHM01000004">
    <property type="protein sequence ID" value="TYO96455.1"/>
    <property type="molecule type" value="Genomic_DNA"/>
</dbReference>